<evidence type="ECO:0000256" key="2">
    <source>
        <dbReference type="ARBA" id="ARBA00007613"/>
    </source>
</evidence>
<gene>
    <name evidence="8" type="ORF">DSL64_07785</name>
</gene>
<comment type="subcellular location">
    <subcellularLocation>
        <location evidence="1">Cell outer membrane</location>
    </subcellularLocation>
</comment>
<dbReference type="Proteomes" id="UP000256373">
    <property type="component" value="Unassembled WGS sequence"/>
</dbReference>
<name>A0A3D8YEE9_9BACT</name>
<dbReference type="RefSeq" id="WP_115830109.1">
    <property type="nucleotide sequence ID" value="NZ_QNUL01000004.1"/>
</dbReference>
<dbReference type="OrthoDB" id="654853at2"/>
<evidence type="ECO:0000256" key="1">
    <source>
        <dbReference type="ARBA" id="ARBA00004442"/>
    </source>
</evidence>
<dbReference type="InterPro" id="IPR051906">
    <property type="entry name" value="TolC-like"/>
</dbReference>
<keyword evidence="6" id="KW-0472">Membrane</keyword>
<dbReference type="Pfam" id="PF02321">
    <property type="entry name" value="OEP"/>
    <property type="match status" value="1"/>
</dbReference>
<evidence type="ECO:0000256" key="3">
    <source>
        <dbReference type="ARBA" id="ARBA00022448"/>
    </source>
</evidence>
<sequence>MLHSRLVFCLTFFVIGTFSPKLYGQNQDTLVFTLKEALDLAKRNYPLIKSRTAQIEAATNDVSAVRASYLPKAGFQAQALFATSNQVRGAYYSVEGLAVPVAGGIKLTDFDNKPAWTSLGAFTVDWKAITFGRLRADKNAAQSRLAHSEQLLQQEIFEHQIRVIDAYLLALNTQKIAQLQQRNVVRTQNILTVTSANAASGLKAGIDSSVAAVEATKARIQYMNSLNIAQMQNVVLSELIGRPGETIRIDTMHFYRQLPYQPLVDSIGLASHPRLKPKQLEIDVANNTAKQIRLNNMPTFSLMGSVWGRGSGISQNMNPDQSFSINSSITEGLPFRAYNYMLGATITWLPTRYFETRHRYRSQQQQAISIKENYKLISQQLTTSQKNAALQFDMAYQTAEQTPIQVAAAKQALAQSNARYESGIESIMVLTQVGDLYNNSQTDYLVSVNNLWRALLMKAAAHGDLNLFLEQIPN</sequence>
<dbReference type="GO" id="GO:0009279">
    <property type="term" value="C:cell outer membrane"/>
    <property type="evidence" value="ECO:0007669"/>
    <property type="project" value="UniProtKB-SubCell"/>
</dbReference>
<accession>A0A3D8YEE9</accession>
<dbReference type="AlphaFoldDB" id="A0A3D8YEE9"/>
<comment type="caution">
    <text evidence="8">The sequence shown here is derived from an EMBL/GenBank/DDBJ whole genome shotgun (WGS) entry which is preliminary data.</text>
</comment>
<evidence type="ECO:0000256" key="4">
    <source>
        <dbReference type="ARBA" id="ARBA00022452"/>
    </source>
</evidence>
<dbReference type="GO" id="GO:1990281">
    <property type="term" value="C:efflux pump complex"/>
    <property type="evidence" value="ECO:0007669"/>
    <property type="project" value="TreeGrafter"/>
</dbReference>
<keyword evidence="3" id="KW-0813">Transport</keyword>
<keyword evidence="4" id="KW-1134">Transmembrane beta strand</keyword>
<dbReference type="Gene3D" id="1.20.1600.10">
    <property type="entry name" value="Outer membrane efflux proteins (OEP)"/>
    <property type="match status" value="1"/>
</dbReference>
<evidence type="ECO:0000313" key="8">
    <source>
        <dbReference type="EMBL" id="REA62813.1"/>
    </source>
</evidence>
<dbReference type="PANTHER" id="PTHR30026:SF20">
    <property type="entry name" value="OUTER MEMBRANE PROTEIN TOLC"/>
    <property type="match status" value="1"/>
</dbReference>
<keyword evidence="9" id="KW-1185">Reference proteome</keyword>
<reference evidence="8 9" key="1">
    <citation type="submission" date="2018-07" db="EMBL/GenBank/DDBJ databases">
        <title>Dyadobacter roseus sp. nov., isolated from rose rhizosphere soil.</title>
        <authorList>
            <person name="Chen L."/>
        </authorList>
    </citation>
    <scope>NUCLEOTIDE SEQUENCE [LARGE SCALE GENOMIC DNA]</scope>
    <source>
        <strain evidence="8 9">RS19</strain>
    </source>
</reference>
<proteinExistence type="inferred from homology"/>
<comment type="similarity">
    <text evidence="2">Belongs to the outer membrane factor (OMF) (TC 1.B.17) family.</text>
</comment>
<dbReference type="InterPro" id="IPR003423">
    <property type="entry name" value="OMP_efflux"/>
</dbReference>
<dbReference type="GO" id="GO:0015562">
    <property type="term" value="F:efflux transmembrane transporter activity"/>
    <property type="evidence" value="ECO:0007669"/>
    <property type="project" value="InterPro"/>
</dbReference>
<evidence type="ECO:0000313" key="9">
    <source>
        <dbReference type="Proteomes" id="UP000256373"/>
    </source>
</evidence>
<dbReference type="GO" id="GO:0015288">
    <property type="term" value="F:porin activity"/>
    <property type="evidence" value="ECO:0007669"/>
    <property type="project" value="TreeGrafter"/>
</dbReference>
<organism evidence="8 9">
    <name type="scientific">Dyadobacter luteus</name>
    <dbReference type="NCBI Taxonomy" id="2259619"/>
    <lineage>
        <taxon>Bacteria</taxon>
        <taxon>Pseudomonadati</taxon>
        <taxon>Bacteroidota</taxon>
        <taxon>Cytophagia</taxon>
        <taxon>Cytophagales</taxon>
        <taxon>Spirosomataceae</taxon>
        <taxon>Dyadobacter</taxon>
    </lineage>
</organism>
<keyword evidence="7" id="KW-0998">Cell outer membrane</keyword>
<evidence type="ECO:0000256" key="5">
    <source>
        <dbReference type="ARBA" id="ARBA00022692"/>
    </source>
</evidence>
<dbReference type="SUPFAM" id="SSF56954">
    <property type="entry name" value="Outer membrane efflux proteins (OEP)"/>
    <property type="match status" value="1"/>
</dbReference>
<dbReference type="EMBL" id="QNUL01000004">
    <property type="protein sequence ID" value="REA62813.1"/>
    <property type="molecule type" value="Genomic_DNA"/>
</dbReference>
<dbReference type="PANTHER" id="PTHR30026">
    <property type="entry name" value="OUTER MEMBRANE PROTEIN TOLC"/>
    <property type="match status" value="1"/>
</dbReference>
<evidence type="ECO:0000256" key="7">
    <source>
        <dbReference type="ARBA" id="ARBA00023237"/>
    </source>
</evidence>
<evidence type="ECO:0000256" key="6">
    <source>
        <dbReference type="ARBA" id="ARBA00023136"/>
    </source>
</evidence>
<keyword evidence="5" id="KW-0812">Transmembrane</keyword>
<protein>
    <submittedName>
        <fullName evidence="8">TolC family protein</fullName>
    </submittedName>
</protein>